<evidence type="ECO:0000256" key="6">
    <source>
        <dbReference type="ARBA" id="ARBA00029745"/>
    </source>
</evidence>
<evidence type="ECO:0000256" key="4">
    <source>
        <dbReference type="ARBA" id="ARBA00013858"/>
    </source>
</evidence>
<gene>
    <name evidence="11" type="primary">moaE</name>
    <name evidence="11" type="ORF">PITCH_A820008</name>
</gene>
<evidence type="ECO:0000256" key="1">
    <source>
        <dbReference type="ARBA" id="ARBA00005046"/>
    </source>
</evidence>
<dbReference type="EMBL" id="OJIN01000228">
    <property type="protein sequence ID" value="SPD76089.1"/>
    <property type="molecule type" value="Genomic_DNA"/>
</dbReference>
<dbReference type="Gene3D" id="3.90.1170.40">
    <property type="entry name" value="Molybdopterin biosynthesis MoaE subunit"/>
    <property type="match status" value="1"/>
</dbReference>
<comment type="subunit">
    <text evidence="5">Heterotetramer of 2 MoaD subunits and 2 MoaE subunits. Also stable as homodimer. The enzyme changes between these two forms during catalysis.</text>
</comment>
<evidence type="ECO:0000313" key="11">
    <source>
        <dbReference type="EMBL" id="SPD76089.1"/>
    </source>
</evidence>
<evidence type="ECO:0000256" key="10">
    <source>
        <dbReference type="ARBA" id="ARBA00049878"/>
    </source>
</evidence>
<protein>
    <recommendedName>
        <fullName evidence="4">Molybdopterin synthase catalytic subunit</fullName>
        <ecNumber evidence="3">2.8.1.12</ecNumber>
    </recommendedName>
    <alternativeName>
        <fullName evidence="8">MPT synthase subunit 2</fullName>
    </alternativeName>
    <alternativeName>
        <fullName evidence="6">Molybdenum cofactor biosynthesis protein E</fullName>
    </alternativeName>
    <alternativeName>
        <fullName evidence="7">Molybdopterin-converting factor large subunit</fullName>
    </alternativeName>
    <alternativeName>
        <fullName evidence="9">Molybdopterin-converting factor subunit 2</fullName>
    </alternativeName>
</protein>
<evidence type="ECO:0000256" key="5">
    <source>
        <dbReference type="ARBA" id="ARBA00026066"/>
    </source>
</evidence>
<organism evidence="11">
    <name type="scientific">uncultured Desulfobacterium sp</name>
    <dbReference type="NCBI Taxonomy" id="201089"/>
    <lineage>
        <taxon>Bacteria</taxon>
        <taxon>Pseudomonadati</taxon>
        <taxon>Thermodesulfobacteriota</taxon>
        <taxon>Desulfobacteria</taxon>
        <taxon>Desulfobacterales</taxon>
        <taxon>Desulfobacteriaceae</taxon>
        <taxon>Desulfobacterium</taxon>
        <taxon>environmental samples</taxon>
    </lineage>
</organism>
<dbReference type="AlphaFoldDB" id="A0A445N311"/>
<evidence type="ECO:0000256" key="7">
    <source>
        <dbReference type="ARBA" id="ARBA00030407"/>
    </source>
</evidence>
<accession>A0A445N311</accession>
<dbReference type="EC" id="2.8.1.12" evidence="3"/>
<dbReference type="InterPro" id="IPR036563">
    <property type="entry name" value="MoaE_sf"/>
</dbReference>
<dbReference type="UniPathway" id="UPA00344"/>
<proteinExistence type="inferred from homology"/>
<comment type="similarity">
    <text evidence="2">Belongs to the MoaE family.</text>
</comment>
<evidence type="ECO:0000256" key="8">
    <source>
        <dbReference type="ARBA" id="ARBA00030781"/>
    </source>
</evidence>
<evidence type="ECO:0000256" key="9">
    <source>
        <dbReference type="ARBA" id="ARBA00032474"/>
    </source>
</evidence>
<dbReference type="Pfam" id="PF02391">
    <property type="entry name" value="MoaE"/>
    <property type="match status" value="1"/>
</dbReference>
<evidence type="ECO:0000256" key="2">
    <source>
        <dbReference type="ARBA" id="ARBA00005426"/>
    </source>
</evidence>
<name>A0A445N311_9BACT</name>
<sequence length="117" mass="13036">MDINKIIDQLRAHPDFPKMGMIASHLGIVRGTSLNGREVKEIEVEFHQDKIDAIAKNIKALPGIFEVLIKTFGGRLKVGDEIMFVAVGGDIRDHVFPALVETVNRIKKEGTAKKEIF</sequence>
<dbReference type="GO" id="GO:0030366">
    <property type="term" value="F:molybdopterin synthase activity"/>
    <property type="evidence" value="ECO:0007669"/>
    <property type="project" value="UniProtKB-EC"/>
</dbReference>
<dbReference type="GO" id="GO:0006777">
    <property type="term" value="P:Mo-molybdopterin cofactor biosynthetic process"/>
    <property type="evidence" value="ECO:0007669"/>
    <property type="project" value="InterPro"/>
</dbReference>
<comment type="catalytic activity">
    <reaction evidence="10">
        <text>2 [molybdopterin-synthase sulfur-carrier protein]-C-terminal-Gly-aminoethanethioate + cyclic pyranopterin phosphate + H2O = molybdopterin + 2 [molybdopterin-synthase sulfur-carrier protein]-C-terminal Gly-Gly + 2 H(+)</text>
        <dbReference type="Rhea" id="RHEA:26333"/>
        <dbReference type="Rhea" id="RHEA-COMP:12202"/>
        <dbReference type="Rhea" id="RHEA-COMP:19907"/>
        <dbReference type="ChEBI" id="CHEBI:15377"/>
        <dbReference type="ChEBI" id="CHEBI:15378"/>
        <dbReference type="ChEBI" id="CHEBI:58698"/>
        <dbReference type="ChEBI" id="CHEBI:59648"/>
        <dbReference type="ChEBI" id="CHEBI:90778"/>
        <dbReference type="ChEBI" id="CHEBI:232372"/>
        <dbReference type="EC" id="2.8.1.12"/>
    </reaction>
</comment>
<comment type="pathway">
    <text evidence="1">Cofactor biosynthesis; molybdopterin biosynthesis.</text>
</comment>
<dbReference type="InterPro" id="IPR003448">
    <property type="entry name" value="Mopterin_biosynth_MoaE"/>
</dbReference>
<dbReference type="SUPFAM" id="SSF54690">
    <property type="entry name" value="Molybdopterin synthase subunit MoaE"/>
    <property type="match status" value="1"/>
</dbReference>
<evidence type="ECO:0000256" key="3">
    <source>
        <dbReference type="ARBA" id="ARBA00011950"/>
    </source>
</evidence>
<reference evidence="11" key="1">
    <citation type="submission" date="2018-01" db="EMBL/GenBank/DDBJ databases">
        <authorList>
            <person name="Regsiter A."/>
            <person name="William W."/>
        </authorList>
    </citation>
    <scope>NUCLEOTIDE SEQUENCE</scope>
    <source>
        <strain evidence="11">TRIP AH-1</strain>
    </source>
</reference>